<dbReference type="EMBL" id="CP064030">
    <property type="protein sequence ID" value="QRN52050.1"/>
    <property type="molecule type" value="Genomic_DNA"/>
</dbReference>
<accession>A0ABX7GP83</accession>
<name>A0ABX7GP83_9GAMM</name>
<gene>
    <name evidence="1" type="ORF">ISN74_11080</name>
</gene>
<proteinExistence type="predicted"/>
<organism evidence="1 2">
    <name type="scientific">Dyella caseinilytica</name>
    <dbReference type="NCBI Taxonomy" id="1849581"/>
    <lineage>
        <taxon>Bacteria</taxon>
        <taxon>Pseudomonadati</taxon>
        <taxon>Pseudomonadota</taxon>
        <taxon>Gammaproteobacteria</taxon>
        <taxon>Lysobacterales</taxon>
        <taxon>Rhodanobacteraceae</taxon>
        <taxon>Dyella</taxon>
    </lineage>
</organism>
<dbReference type="RefSeq" id="WP_188801368.1">
    <property type="nucleotide sequence ID" value="NZ_BMIZ01000004.1"/>
</dbReference>
<evidence type="ECO:0000313" key="2">
    <source>
        <dbReference type="Proteomes" id="UP000663181"/>
    </source>
</evidence>
<protein>
    <submittedName>
        <fullName evidence="1">Uncharacterized protein</fullName>
    </submittedName>
</protein>
<evidence type="ECO:0000313" key="1">
    <source>
        <dbReference type="EMBL" id="QRN52050.1"/>
    </source>
</evidence>
<keyword evidence="2" id="KW-1185">Reference proteome</keyword>
<reference evidence="1 2" key="1">
    <citation type="submission" date="2020-10" db="EMBL/GenBank/DDBJ databases">
        <title>Phylogeny of dyella-like bacteria.</title>
        <authorList>
            <person name="Fu J."/>
        </authorList>
    </citation>
    <scope>NUCLEOTIDE SEQUENCE [LARGE SCALE GENOMIC DNA]</scope>
    <source>
        <strain evidence="1 2">DHOB09</strain>
    </source>
</reference>
<dbReference type="Proteomes" id="UP000663181">
    <property type="component" value="Chromosome"/>
</dbReference>
<sequence>MNFSKQDNWEDVSRYDHVDVEWSKCHQGAFAYEAKASSSDWKLRMNNFPDEPLFTLFIDAKEVLHFNDWPKAWKRPK</sequence>